<dbReference type="Gene3D" id="2.60.40.10">
    <property type="entry name" value="Immunoglobulins"/>
    <property type="match status" value="3"/>
</dbReference>
<feature type="compositionally biased region" description="Pro residues" evidence="2">
    <location>
        <begin position="485"/>
        <end position="498"/>
    </location>
</feature>
<name>A0ABD0YCT2_9HEMI</name>
<dbReference type="EMBL" id="JBFDAA010000009">
    <property type="protein sequence ID" value="KAL1128889.1"/>
    <property type="molecule type" value="Genomic_DNA"/>
</dbReference>
<evidence type="ECO:0000313" key="6">
    <source>
        <dbReference type="Proteomes" id="UP001558652"/>
    </source>
</evidence>
<protein>
    <recommendedName>
        <fullName evidence="4">Fibronectin type-III domain-containing protein</fullName>
    </recommendedName>
</protein>
<keyword evidence="3" id="KW-0812">Transmembrane</keyword>
<keyword evidence="3" id="KW-1133">Transmembrane helix</keyword>
<feature type="compositionally biased region" description="Polar residues" evidence="2">
    <location>
        <begin position="530"/>
        <end position="544"/>
    </location>
</feature>
<proteinExistence type="predicted"/>
<dbReference type="FunFam" id="2.60.40.10:FF:000028">
    <property type="entry name" value="Neuronal cell adhesion molecule"/>
    <property type="match status" value="1"/>
</dbReference>
<dbReference type="PROSITE" id="PS50853">
    <property type="entry name" value="FN3"/>
    <property type="match status" value="3"/>
</dbReference>
<dbReference type="FunFam" id="2.60.40.10:FF:001167">
    <property type="entry name" value="Roundabout 2, isoform B"/>
    <property type="match status" value="1"/>
</dbReference>
<comment type="caution">
    <text evidence="5">The sequence shown here is derived from an EMBL/GenBank/DDBJ whole genome shotgun (WGS) entry which is preliminary data.</text>
</comment>
<organism evidence="5 6">
    <name type="scientific">Ranatra chinensis</name>
    <dbReference type="NCBI Taxonomy" id="642074"/>
    <lineage>
        <taxon>Eukaryota</taxon>
        <taxon>Metazoa</taxon>
        <taxon>Ecdysozoa</taxon>
        <taxon>Arthropoda</taxon>
        <taxon>Hexapoda</taxon>
        <taxon>Insecta</taxon>
        <taxon>Pterygota</taxon>
        <taxon>Neoptera</taxon>
        <taxon>Paraneoptera</taxon>
        <taxon>Hemiptera</taxon>
        <taxon>Heteroptera</taxon>
        <taxon>Panheteroptera</taxon>
        <taxon>Nepomorpha</taxon>
        <taxon>Nepidae</taxon>
        <taxon>Ranatrinae</taxon>
        <taxon>Ranatra</taxon>
    </lineage>
</organism>
<dbReference type="InterPro" id="IPR013783">
    <property type="entry name" value="Ig-like_fold"/>
</dbReference>
<sequence length="609" mass="65949">FPKAPGTPRVLGTTRSSITIAWNPPPGASELIGYQVEYFSPDLQTGWVVAAHRVSTHSIVIKDLKPDTGYMFVVRTENSHGLSVPSGVSALARTLGGVEDSRAVEPHQLDEARTRLANKVIDLHNITPVSSTSVQVSWQILSGEEYIEGVYVRFRDLSSGSHMYNMLTVLDAATTTGYTVPNLRKFTKYEFFLVPFFRSVEGQPSNSKIVQTLEDVPSAAPTNIVLESLNSTAIRVSWSPPPPQHINGILLGYKIHIKSNATKRGSVDTAVVNMTSTSFLVNRTRWRGESAVVEVGALTKVGEGPVSEGRLLEVGGAGGVGEAHPWLVLLTGGAALVLALSCTAALYLRRRQITKELAHLSVNGNEVSLLPGKETLWIEHGGSGWDASGDYAEVDSRGLTTFCSSPRKDQPTPYATTTILNRHDCTELVPLSESNSVVNDAKESNHLNDPGHYYEDNVQIKPPMQQVKFSSGGSVAAGSWGELIAPPPPDHPPPPQPLTRPTRNINQELLCGSPQFVRRCGSAPVPPARTGSSPCWLDSQSTQEGAPPHPLRHHYPPPAQRPPPSSTNSAKSSNSGTNSNSSCHYHHFPKAKNNYDENSSLLYKQPVNR</sequence>
<dbReference type="PANTHER" id="PTHR13817">
    <property type="entry name" value="TITIN"/>
    <property type="match status" value="1"/>
</dbReference>
<evidence type="ECO:0000259" key="4">
    <source>
        <dbReference type="PROSITE" id="PS50853"/>
    </source>
</evidence>
<dbReference type="Proteomes" id="UP001558652">
    <property type="component" value="Unassembled WGS sequence"/>
</dbReference>
<keyword evidence="3" id="KW-0472">Membrane</keyword>
<dbReference type="InterPro" id="IPR050964">
    <property type="entry name" value="Striated_Muscle_Regulatory"/>
</dbReference>
<feature type="compositionally biased region" description="Polar residues" evidence="2">
    <location>
        <begin position="596"/>
        <end position="609"/>
    </location>
</feature>
<feature type="domain" description="Fibronectin type-III" evidence="4">
    <location>
        <begin position="119"/>
        <end position="215"/>
    </location>
</feature>
<keyword evidence="6" id="KW-1185">Reference proteome</keyword>
<dbReference type="SMART" id="SM00060">
    <property type="entry name" value="FN3"/>
    <property type="match status" value="3"/>
</dbReference>
<dbReference type="AlphaFoldDB" id="A0ABD0YCT2"/>
<feature type="compositionally biased region" description="Pro residues" evidence="2">
    <location>
        <begin position="556"/>
        <end position="565"/>
    </location>
</feature>
<evidence type="ECO:0000313" key="5">
    <source>
        <dbReference type="EMBL" id="KAL1128889.1"/>
    </source>
</evidence>
<dbReference type="InterPro" id="IPR036116">
    <property type="entry name" value="FN3_sf"/>
</dbReference>
<feature type="region of interest" description="Disordered" evidence="2">
    <location>
        <begin position="521"/>
        <end position="609"/>
    </location>
</feature>
<feature type="compositionally biased region" description="Low complexity" evidence="2">
    <location>
        <begin position="470"/>
        <end position="481"/>
    </location>
</feature>
<feature type="domain" description="Fibronectin type-III" evidence="4">
    <location>
        <begin position="220"/>
        <end position="317"/>
    </location>
</feature>
<dbReference type="PANTHER" id="PTHR13817:SF172">
    <property type="entry name" value="IG-LIKE DOMAIN-CONTAINING PROTEIN"/>
    <property type="match status" value="1"/>
</dbReference>
<dbReference type="InterPro" id="IPR003961">
    <property type="entry name" value="FN3_dom"/>
</dbReference>
<gene>
    <name evidence="5" type="ORF">AAG570_013423</name>
</gene>
<feature type="non-terminal residue" evidence="5">
    <location>
        <position position="1"/>
    </location>
</feature>
<dbReference type="CDD" id="cd00063">
    <property type="entry name" value="FN3"/>
    <property type="match status" value="3"/>
</dbReference>
<feature type="transmembrane region" description="Helical" evidence="3">
    <location>
        <begin position="326"/>
        <end position="348"/>
    </location>
</feature>
<reference evidence="5 6" key="1">
    <citation type="submission" date="2024-07" db="EMBL/GenBank/DDBJ databases">
        <title>Chromosome-level genome assembly of the water stick insect Ranatra chinensis (Heteroptera: Nepidae).</title>
        <authorList>
            <person name="Liu X."/>
        </authorList>
    </citation>
    <scope>NUCLEOTIDE SEQUENCE [LARGE SCALE GENOMIC DNA]</scope>
    <source>
        <strain evidence="5">Cailab_2021Rc</strain>
        <tissue evidence="5">Muscle</tissue>
    </source>
</reference>
<feature type="domain" description="Fibronectin type-III" evidence="4">
    <location>
        <begin position="4"/>
        <end position="97"/>
    </location>
</feature>
<evidence type="ECO:0000256" key="3">
    <source>
        <dbReference type="SAM" id="Phobius"/>
    </source>
</evidence>
<dbReference type="SUPFAM" id="SSF49265">
    <property type="entry name" value="Fibronectin type III"/>
    <property type="match status" value="2"/>
</dbReference>
<accession>A0ABD0YCT2</accession>
<evidence type="ECO:0000256" key="2">
    <source>
        <dbReference type="SAM" id="MobiDB-lite"/>
    </source>
</evidence>
<feature type="compositionally biased region" description="Low complexity" evidence="2">
    <location>
        <begin position="566"/>
        <end position="582"/>
    </location>
</feature>
<dbReference type="Pfam" id="PF00041">
    <property type="entry name" value="fn3"/>
    <property type="match status" value="3"/>
</dbReference>
<feature type="region of interest" description="Disordered" evidence="2">
    <location>
        <begin position="468"/>
        <end position="502"/>
    </location>
</feature>
<evidence type="ECO:0000256" key="1">
    <source>
        <dbReference type="ARBA" id="ARBA00022737"/>
    </source>
</evidence>
<keyword evidence="1" id="KW-0677">Repeat</keyword>